<feature type="transmembrane region" description="Helical" evidence="5">
    <location>
        <begin position="70"/>
        <end position="90"/>
    </location>
</feature>
<dbReference type="OrthoDB" id="3358017at2759"/>
<keyword evidence="4 5" id="KW-0472">Membrane</keyword>
<feature type="transmembrane region" description="Helical" evidence="5">
    <location>
        <begin position="149"/>
        <end position="169"/>
    </location>
</feature>
<evidence type="ECO:0008006" key="8">
    <source>
        <dbReference type="Google" id="ProtNLM"/>
    </source>
</evidence>
<feature type="transmembrane region" description="Helical" evidence="5">
    <location>
        <begin position="15"/>
        <end position="32"/>
    </location>
</feature>
<dbReference type="AlphaFoldDB" id="A0A067N798"/>
<dbReference type="STRING" id="930990.A0A067N798"/>
<gene>
    <name evidence="6" type="ORF">BOTBODRAFT_152619</name>
</gene>
<dbReference type="InterPro" id="IPR007568">
    <property type="entry name" value="RTA1"/>
</dbReference>
<dbReference type="HOGENOM" id="CLU_033465_3_2_1"/>
<dbReference type="Pfam" id="PF04479">
    <property type="entry name" value="RTA1"/>
    <property type="match status" value="1"/>
</dbReference>
<proteinExistence type="predicted"/>
<evidence type="ECO:0000256" key="2">
    <source>
        <dbReference type="ARBA" id="ARBA00022692"/>
    </source>
</evidence>
<feature type="transmembrane region" description="Helical" evidence="5">
    <location>
        <begin position="190"/>
        <end position="207"/>
    </location>
</feature>
<keyword evidence="3 5" id="KW-1133">Transmembrane helix</keyword>
<dbReference type="InParanoid" id="A0A067N798"/>
<reference evidence="7" key="1">
    <citation type="journal article" date="2014" name="Proc. Natl. Acad. Sci. U.S.A.">
        <title>Extensive sampling of basidiomycete genomes demonstrates inadequacy of the white-rot/brown-rot paradigm for wood decay fungi.</title>
        <authorList>
            <person name="Riley R."/>
            <person name="Salamov A.A."/>
            <person name="Brown D.W."/>
            <person name="Nagy L.G."/>
            <person name="Floudas D."/>
            <person name="Held B.W."/>
            <person name="Levasseur A."/>
            <person name="Lombard V."/>
            <person name="Morin E."/>
            <person name="Otillar R."/>
            <person name="Lindquist E.A."/>
            <person name="Sun H."/>
            <person name="LaButti K.M."/>
            <person name="Schmutz J."/>
            <person name="Jabbour D."/>
            <person name="Luo H."/>
            <person name="Baker S.E."/>
            <person name="Pisabarro A.G."/>
            <person name="Walton J.D."/>
            <person name="Blanchette R.A."/>
            <person name="Henrissat B."/>
            <person name="Martin F."/>
            <person name="Cullen D."/>
            <person name="Hibbett D.S."/>
            <person name="Grigoriev I.V."/>
        </authorList>
    </citation>
    <scope>NUCLEOTIDE SEQUENCE [LARGE SCALE GENOMIC DNA]</scope>
    <source>
        <strain evidence="7">FD-172 SS1</strain>
    </source>
</reference>
<dbReference type="EMBL" id="KL198018">
    <property type="protein sequence ID" value="KDQ20012.1"/>
    <property type="molecule type" value="Genomic_DNA"/>
</dbReference>
<evidence type="ECO:0000256" key="3">
    <source>
        <dbReference type="ARBA" id="ARBA00022989"/>
    </source>
</evidence>
<name>A0A067N798_BOTB1</name>
<keyword evidence="2 5" id="KW-0812">Transmembrane</keyword>
<dbReference type="Proteomes" id="UP000027195">
    <property type="component" value="Unassembled WGS sequence"/>
</dbReference>
<accession>A0A067N798</accession>
<dbReference type="PANTHER" id="PTHR31465:SF1">
    <property type="entry name" value="PROTEIN RTA1-RELATED"/>
    <property type="match status" value="1"/>
</dbReference>
<dbReference type="PANTHER" id="PTHR31465">
    <property type="entry name" value="PROTEIN RTA1-RELATED"/>
    <property type="match status" value="1"/>
</dbReference>
<evidence type="ECO:0000313" key="6">
    <source>
        <dbReference type="EMBL" id="KDQ20012.1"/>
    </source>
</evidence>
<sequence>MGKDSNYNYNASEPAALLFFVLFTLTLSAHFFQAIRGKTVYMLPLLIATSGEAVGYITRYFSIKTNTLGFLIPSEVLLIVAPAFLAAQCYMIVGRMISYVGPGYSIVKHSLLTKIFVTCDIISILTQSGGGSMLSGQGNIKQVMLGRKILIAGLALQVVAFGIFFFVALMFDIRSRRALGREFLKPLRPLFIAFYINAFLITGRSIYRTIEFASISFTGGQQQGYVTTHEWLFYVLDSVPVLVATVAFNVCHPSRFLPAKKGPRMDGTYELEQKKGWFGRQNQSNDPNSSASIA</sequence>
<evidence type="ECO:0000256" key="4">
    <source>
        <dbReference type="ARBA" id="ARBA00023136"/>
    </source>
</evidence>
<evidence type="ECO:0000256" key="1">
    <source>
        <dbReference type="ARBA" id="ARBA00004141"/>
    </source>
</evidence>
<evidence type="ECO:0000313" key="7">
    <source>
        <dbReference type="Proteomes" id="UP000027195"/>
    </source>
</evidence>
<evidence type="ECO:0000256" key="5">
    <source>
        <dbReference type="SAM" id="Phobius"/>
    </source>
</evidence>
<dbReference type="GO" id="GO:0016020">
    <property type="term" value="C:membrane"/>
    <property type="evidence" value="ECO:0007669"/>
    <property type="project" value="UniProtKB-SubCell"/>
</dbReference>
<keyword evidence="7" id="KW-1185">Reference proteome</keyword>
<feature type="transmembrane region" description="Helical" evidence="5">
    <location>
        <begin position="39"/>
        <end position="58"/>
    </location>
</feature>
<protein>
    <recommendedName>
        <fullName evidence="8">RTA1 like protein</fullName>
    </recommendedName>
</protein>
<comment type="subcellular location">
    <subcellularLocation>
        <location evidence="1">Membrane</location>
        <topology evidence="1">Multi-pass membrane protein</topology>
    </subcellularLocation>
</comment>
<organism evidence="6 7">
    <name type="scientific">Botryobasidium botryosum (strain FD-172 SS1)</name>
    <dbReference type="NCBI Taxonomy" id="930990"/>
    <lineage>
        <taxon>Eukaryota</taxon>
        <taxon>Fungi</taxon>
        <taxon>Dikarya</taxon>
        <taxon>Basidiomycota</taxon>
        <taxon>Agaricomycotina</taxon>
        <taxon>Agaricomycetes</taxon>
        <taxon>Cantharellales</taxon>
        <taxon>Botryobasidiaceae</taxon>
        <taxon>Botryobasidium</taxon>
    </lineage>
</organism>